<dbReference type="PROSITE" id="PS51318">
    <property type="entry name" value="TAT"/>
    <property type="match status" value="1"/>
</dbReference>
<comment type="caution">
    <text evidence="3">The sequence shown here is derived from an EMBL/GenBank/DDBJ whole genome shotgun (WGS) entry which is preliminary data.</text>
</comment>
<protein>
    <recommendedName>
        <fullName evidence="5">Secreted protein</fullName>
    </recommendedName>
</protein>
<reference evidence="3 4" key="1">
    <citation type="submission" date="2023-03" db="EMBL/GenBank/DDBJ databases">
        <title>Draft genome sequence of type strain Streptomyces ferralitis JCM 14344.</title>
        <authorList>
            <person name="Klaysubun C."/>
            <person name="Duangmal K."/>
        </authorList>
    </citation>
    <scope>NUCLEOTIDE SEQUENCE [LARGE SCALE GENOMIC DNA]</scope>
    <source>
        <strain evidence="3 4">JCM 14344</strain>
    </source>
</reference>
<feature type="region of interest" description="Disordered" evidence="1">
    <location>
        <begin position="28"/>
        <end position="47"/>
    </location>
</feature>
<proteinExistence type="predicted"/>
<feature type="signal peptide" evidence="2">
    <location>
        <begin position="1"/>
        <end position="31"/>
    </location>
</feature>
<dbReference type="Proteomes" id="UP001220022">
    <property type="component" value="Unassembled WGS sequence"/>
</dbReference>
<keyword evidence="2" id="KW-0732">Signal</keyword>
<feature type="chain" id="PRO_5045328797" description="Secreted protein" evidence="2">
    <location>
        <begin position="32"/>
        <end position="285"/>
    </location>
</feature>
<gene>
    <name evidence="3" type="ORF">P2L57_21575</name>
</gene>
<evidence type="ECO:0000256" key="2">
    <source>
        <dbReference type="SAM" id="SignalP"/>
    </source>
</evidence>
<keyword evidence="4" id="KW-1185">Reference proteome</keyword>
<dbReference type="RefSeq" id="WP_275817015.1">
    <property type="nucleotide sequence ID" value="NZ_BAAANM010000025.1"/>
</dbReference>
<evidence type="ECO:0008006" key="5">
    <source>
        <dbReference type="Google" id="ProtNLM"/>
    </source>
</evidence>
<evidence type="ECO:0000256" key="1">
    <source>
        <dbReference type="SAM" id="MobiDB-lite"/>
    </source>
</evidence>
<sequence length="285" mass="30192">MTTRNRRGLRARAAALLLAAATLTTAGTAGAAAPTSPGGWVETGSSTVNSLTGGQGLASRADGSLLYRGLGSIPLDLRIQGWNHIGDPDIARGYIFDAYQGGDNATSKMFAVTTPGGQRYEYTHPLDSGEMLNNSFATVSPDAQWLVSGEWGDENRLQVFPAPLLNSSTPRTGGSLPQAGQISLDRTISNIQGCDFVSGTRLLCSSDDPAKDVFQVDLPHPLDGARTTGHVTTLFQLPQRSICTGTFETEGIDYDPNAKVLRVDVVSPGICKVATRVYEYRPTTG</sequence>
<dbReference type="EMBL" id="JARHTQ010000014">
    <property type="protein sequence ID" value="MDF2258212.1"/>
    <property type="molecule type" value="Genomic_DNA"/>
</dbReference>
<dbReference type="InterPro" id="IPR006311">
    <property type="entry name" value="TAT_signal"/>
</dbReference>
<organism evidence="3 4">
    <name type="scientific">Streptantibioticus ferralitis</name>
    <dbReference type="NCBI Taxonomy" id="236510"/>
    <lineage>
        <taxon>Bacteria</taxon>
        <taxon>Bacillati</taxon>
        <taxon>Actinomycetota</taxon>
        <taxon>Actinomycetes</taxon>
        <taxon>Kitasatosporales</taxon>
        <taxon>Streptomycetaceae</taxon>
        <taxon>Streptantibioticus</taxon>
    </lineage>
</organism>
<name>A0ABT5Z3H3_9ACTN</name>
<evidence type="ECO:0000313" key="4">
    <source>
        <dbReference type="Proteomes" id="UP001220022"/>
    </source>
</evidence>
<accession>A0ABT5Z3H3</accession>
<evidence type="ECO:0000313" key="3">
    <source>
        <dbReference type="EMBL" id="MDF2258212.1"/>
    </source>
</evidence>